<comment type="subcellular location">
    <subcellularLocation>
        <location evidence="1">Cell outer membrane</location>
    </subcellularLocation>
</comment>
<keyword evidence="3 6" id="KW-0732">Signal</keyword>
<dbReference type="EMBL" id="BSOS01000003">
    <property type="protein sequence ID" value="GLR65413.1"/>
    <property type="molecule type" value="Genomic_DNA"/>
</dbReference>
<evidence type="ECO:0000313" key="7">
    <source>
        <dbReference type="EMBL" id="GLR65413.1"/>
    </source>
</evidence>
<sequence length="280" mass="30264">MDLKPVSLLGLLAGLLAGHAAEAQTPSPLAEWQYSSGIQLQRLFEPSIPNWEVELGLGSQFAPVSDGLQRYQVQPGPALDIRYKDDAFISTGEGIGVNLLSFSHFRVGAAVSYDLGRPMHNDGKALNGLGNINPAPEAKIFASYALAKGFPLTLRVDIRRQLGATNGWVGDVGAYMPLPGSSESFAWFAGPSLTFGDQRYMQRYFGVSQEQSLASGYRQYKSHAGFKSIGFGVSAAWLITPHWIVDMSGTVNRLLGSAAESPITEVRTQAVVSFSVLYKF</sequence>
<keyword evidence="4" id="KW-0472">Membrane</keyword>
<evidence type="ECO:0000256" key="1">
    <source>
        <dbReference type="ARBA" id="ARBA00004442"/>
    </source>
</evidence>
<dbReference type="InterPro" id="IPR010583">
    <property type="entry name" value="MipA"/>
</dbReference>
<dbReference type="Proteomes" id="UP001156641">
    <property type="component" value="Unassembled WGS sequence"/>
</dbReference>
<comment type="caution">
    <text evidence="7">The sequence shown here is derived from an EMBL/GenBank/DDBJ whole genome shotgun (WGS) entry which is preliminary data.</text>
</comment>
<comment type="similarity">
    <text evidence="2">Belongs to the MipA/OmpV family.</text>
</comment>
<evidence type="ECO:0000256" key="6">
    <source>
        <dbReference type="SAM" id="SignalP"/>
    </source>
</evidence>
<protein>
    <recommendedName>
        <fullName evidence="9">Outer membrane scaffolding protein for murein synthesis (MipA/OmpV family)</fullName>
    </recommendedName>
</protein>
<evidence type="ECO:0000313" key="8">
    <source>
        <dbReference type="Proteomes" id="UP001156641"/>
    </source>
</evidence>
<proteinExistence type="inferred from homology"/>
<dbReference type="RefSeq" id="WP_284255899.1">
    <property type="nucleotide sequence ID" value="NZ_BSOS01000003.1"/>
</dbReference>
<reference evidence="8" key="1">
    <citation type="journal article" date="2019" name="Int. J. Syst. Evol. Microbiol.">
        <title>The Global Catalogue of Microorganisms (GCM) 10K type strain sequencing project: providing services to taxonomists for standard genome sequencing and annotation.</title>
        <authorList>
            <consortium name="The Broad Institute Genomics Platform"/>
            <consortium name="The Broad Institute Genome Sequencing Center for Infectious Disease"/>
            <person name="Wu L."/>
            <person name="Ma J."/>
        </authorList>
    </citation>
    <scope>NUCLEOTIDE SEQUENCE [LARGE SCALE GENOMIC DNA]</scope>
    <source>
        <strain evidence="8">NBRC 112502</strain>
    </source>
</reference>
<accession>A0ABQ6A1Z2</accession>
<evidence type="ECO:0008006" key="9">
    <source>
        <dbReference type="Google" id="ProtNLM"/>
    </source>
</evidence>
<gene>
    <name evidence="7" type="ORF">GCM10010909_00910</name>
</gene>
<dbReference type="PANTHER" id="PTHR38776">
    <property type="entry name" value="MLTA-INTERACTING PROTEIN-RELATED"/>
    <property type="match status" value="1"/>
</dbReference>
<feature type="signal peptide" evidence="6">
    <location>
        <begin position="1"/>
        <end position="23"/>
    </location>
</feature>
<organism evidence="7 8">
    <name type="scientific">Acidocella aquatica</name>
    <dbReference type="NCBI Taxonomy" id="1922313"/>
    <lineage>
        <taxon>Bacteria</taxon>
        <taxon>Pseudomonadati</taxon>
        <taxon>Pseudomonadota</taxon>
        <taxon>Alphaproteobacteria</taxon>
        <taxon>Acetobacterales</taxon>
        <taxon>Acidocellaceae</taxon>
        <taxon>Acidocella</taxon>
    </lineage>
</organism>
<keyword evidence="8" id="KW-1185">Reference proteome</keyword>
<feature type="chain" id="PRO_5046144795" description="Outer membrane scaffolding protein for murein synthesis (MipA/OmpV family)" evidence="6">
    <location>
        <begin position="24"/>
        <end position="280"/>
    </location>
</feature>
<evidence type="ECO:0000256" key="4">
    <source>
        <dbReference type="ARBA" id="ARBA00023136"/>
    </source>
</evidence>
<evidence type="ECO:0000256" key="2">
    <source>
        <dbReference type="ARBA" id="ARBA00005722"/>
    </source>
</evidence>
<keyword evidence="5" id="KW-0998">Cell outer membrane</keyword>
<dbReference type="Pfam" id="PF06629">
    <property type="entry name" value="MipA"/>
    <property type="match status" value="1"/>
</dbReference>
<name>A0ABQ6A1Z2_9PROT</name>
<dbReference type="PANTHER" id="PTHR38776:SF1">
    <property type="entry name" value="MLTA-INTERACTING PROTEIN-RELATED"/>
    <property type="match status" value="1"/>
</dbReference>
<evidence type="ECO:0000256" key="5">
    <source>
        <dbReference type="ARBA" id="ARBA00023237"/>
    </source>
</evidence>
<evidence type="ECO:0000256" key="3">
    <source>
        <dbReference type="ARBA" id="ARBA00022729"/>
    </source>
</evidence>